<evidence type="ECO:0000313" key="2">
    <source>
        <dbReference type="EMBL" id="CAI2385669.1"/>
    </source>
</evidence>
<gene>
    <name evidence="2" type="ORF">ECRASSUSDP1_LOCUS27250</name>
</gene>
<protein>
    <submittedName>
        <fullName evidence="2">Uncharacterized protein</fullName>
    </submittedName>
</protein>
<evidence type="ECO:0000256" key="1">
    <source>
        <dbReference type="SAM" id="MobiDB-lite"/>
    </source>
</evidence>
<comment type="caution">
    <text evidence="2">The sequence shown here is derived from an EMBL/GenBank/DDBJ whole genome shotgun (WGS) entry which is preliminary data.</text>
</comment>
<organism evidence="2 3">
    <name type="scientific">Euplotes crassus</name>
    <dbReference type="NCBI Taxonomy" id="5936"/>
    <lineage>
        <taxon>Eukaryota</taxon>
        <taxon>Sar</taxon>
        <taxon>Alveolata</taxon>
        <taxon>Ciliophora</taxon>
        <taxon>Intramacronucleata</taxon>
        <taxon>Spirotrichea</taxon>
        <taxon>Hypotrichia</taxon>
        <taxon>Euplotida</taxon>
        <taxon>Euplotidae</taxon>
        <taxon>Moneuplotes</taxon>
    </lineage>
</organism>
<feature type="region of interest" description="Disordered" evidence="1">
    <location>
        <begin position="60"/>
        <end position="82"/>
    </location>
</feature>
<sequence>MNRDIEIFRDLNFSNHSDKGKNLKPPIYNKKYCSNKSKITSGTNNIGQFKSSFSKNKPRCFSKAKNHPPTAQTPHKKSLKLNSPSIGLSTQTPKIPNFQNFPNSPNSSKTPKSLKFLILHRKRQGFRDSSKGLKRFRVLKMGKKESGESQREREQLKLPEPSVSRLQAAKPNLSASRSLVKIGNNQCNDKKFSKNIQIKRVLRKSSSKLRAREHFCVYRKQNSFQTPTKMHLRSLQRTIIDEDKFFKKRLKDFSKIQVQILKRNNNSQEKKQDNISFGRYGKDGIVHGVSLVNIRVGGSKIN</sequence>
<name>A0AAD2D8W5_EUPCR</name>
<reference evidence="2" key="1">
    <citation type="submission" date="2023-07" db="EMBL/GenBank/DDBJ databases">
        <authorList>
            <consortium name="AG Swart"/>
            <person name="Singh M."/>
            <person name="Singh A."/>
            <person name="Seah K."/>
            <person name="Emmerich C."/>
        </authorList>
    </citation>
    <scope>NUCLEOTIDE SEQUENCE</scope>
    <source>
        <strain evidence="2">DP1</strain>
    </source>
</reference>
<keyword evidence="3" id="KW-1185">Reference proteome</keyword>
<dbReference type="EMBL" id="CAMPGE010028112">
    <property type="protein sequence ID" value="CAI2385669.1"/>
    <property type="molecule type" value="Genomic_DNA"/>
</dbReference>
<proteinExistence type="predicted"/>
<dbReference type="AlphaFoldDB" id="A0AAD2D8W5"/>
<evidence type="ECO:0000313" key="3">
    <source>
        <dbReference type="Proteomes" id="UP001295684"/>
    </source>
</evidence>
<accession>A0AAD2D8W5</accession>
<dbReference type="Proteomes" id="UP001295684">
    <property type="component" value="Unassembled WGS sequence"/>
</dbReference>